<dbReference type="SMART" id="SM00369">
    <property type="entry name" value="LRR_TYP"/>
    <property type="match status" value="7"/>
</dbReference>
<evidence type="ECO:0000313" key="4">
    <source>
        <dbReference type="EMBL" id="JAI44902.1"/>
    </source>
</evidence>
<evidence type="ECO:0000256" key="2">
    <source>
        <dbReference type="ARBA" id="ARBA00022737"/>
    </source>
</evidence>
<sequence length="604" mass="69874">MLLKREYARTLLFLALFVYAPSAAQSVEYEGADFNTDTGEEDHIELSLQSFETDDNTPTNAAEPMTTTISTTQLLNNFEVTNNFDDARPQLRNIKSMDEKCLESYCYNFHYDKLDEVAFFDIKTEVRINKEDTTYDIVNARNYDTLIFENSTFARFPLHLFYAVSIKELDMRNCSIEVLTWECFLMAQNLRILLLSNNRLQVITDSTFKYASNLQYLFLDSNRLLQLDSDSFDGLTSLRYLDMSNNRLTQLPKGLFAELTALEELRLDNNRIHTLNNQLFSNNVNLLILSMRDNQLKHIDDHTFRRQSKFIILDIGNNPELRTLVLMLQLQNLIAANCALTRVNIYGSVRNVDLSYNQIQELYFAQPEILRTLTLRNNSLEQVASLTRATELQVLDLCDNPNLRTLPTPWLAGALKRLNLGNCGLQQLPIETIAAQPELSFLNVSYNQLRDINPQNFKYLEKLRNFDIRGNDWNCYNLNILMDMLLKPQNIAYGHDVMDSEFPGEYINDIACMYRIEDTEEVEDVGTTTNVQLNSIANTVGALAQLQKYPEHELESLRRELKAIVGIYEQKFDRAFQQIEDLNARLRVFENINATLFQHVTITV</sequence>
<gene>
    <name evidence="4" type="primary">Lgr6</name>
    <name evidence="4" type="ORF">c0_g1_i1</name>
</gene>
<protein>
    <submittedName>
        <fullName evidence="4">Leucine-rich repeat-containing G-protein coupled receptor 6</fullName>
    </submittedName>
</protein>
<dbReference type="SUPFAM" id="SSF52058">
    <property type="entry name" value="L domain-like"/>
    <property type="match status" value="1"/>
</dbReference>
<accession>A0A0K8W177</accession>
<dbReference type="InterPro" id="IPR001611">
    <property type="entry name" value="Leu-rich_rpt"/>
</dbReference>
<keyword evidence="2" id="KW-0677">Repeat</keyword>
<dbReference type="InterPro" id="IPR032675">
    <property type="entry name" value="LRR_dom_sf"/>
</dbReference>
<keyword evidence="4" id="KW-0675">Receptor</keyword>
<feature type="chain" id="PRO_5005522710" evidence="3">
    <location>
        <begin position="27"/>
        <end position="604"/>
    </location>
</feature>
<evidence type="ECO:0000256" key="1">
    <source>
        <dbReference type="ARBA" id="ARBA00022614"/>
    </source>
</evidence>
<dbReference type="Gene3D" id="3.80.10.10">
    <property type="entry name" value="Ribonuclease Inhibitor"/>
    <property type="match status" value="2"/>
</dbReference>
<keyword evidence="3" id="KW-0732">Signal</keyword>
<dbReference type="SMART" id="SM00364">
    <property type="entry name" value="LRR_BAC"/>
    <property type="match status" value="4"/>
</dbReference>
<dbReference type="OrthoDB" id="676979at2759"/>
<dbReference type="EMBL" id="GDHF01007412">
    <property type="protein sequence ID" value="JAI44902.1"/>
    <property type="molecule type" value="Transcribed_RNA"/>
</dbReference>
<dbReference type="AlphaFoldDB" id="A0A0K8W177"/>
<dbReference type="PROSITE" id="PS51450">
    <property type="entry name" value="LRR"/>
    <property type="match status" value="2"/>
</dbReference>
<proteinExistence type="predicted"/>
<dbReference type="Pfam" id="PF13855">
    <property type="entry name" value="LRR_8"/>
    <property type="match status" value="2"/>
</dbReference>
<dbReference type="InterPro" id="IPR003591">
    <property type="entry name" value="Leu-rich_rpt_typical-subtyp"/>
</dbReference>
<feature type="signal peptide" evidence="3">
    <location>
        <begin position="1"/>
        <end position="26"/>
    </location>
</feature>
<organism evidence="4">
    <name type="scientific">Bactrocera latifrons</name>
    <name type="common">Malaysian fruit fly</name>
    <name type="synonym">Chaetodacus latifrons</name>
    <dbReference type="NCBI Taxonomy" id="174628"/>
    <lineage>
        <taxon>Eukaryota</taxon>
        <taxon>Metazoa</taxon>
        <taxon>Ecdysozoa</taxon>
        <taxon>Arthropoda</taxon>
        <taxon>Hexapoda</taxon>
        <taxon>Insecta</taxon>
        <taxon>Pterygota</taxon>
        <taxon>Neoptera</taxon>
        <taxon>Endopterygota</taxon>
        <taxon>Diptera</taxon>
        <taxon>Brachycera</taxon>
        <taxon>Muscomorpha</taxon>
        <taxon>Tephritoidea</taxon>
        <taxon>Tephritidae</taxon>
        <taxon>Bactrocera</taxon>
        <taxon>Bactrocera</taxon>
    </lineage>
</organism>
<keyword evidence="1" id="KW-0433">Leucine-rich repeat</keyword>
<dbReference type="PANTHER" id="PTHR24366:SF96">
    <property type="entry name" value="LEUCINE RICH REPEAT CONTAINING 53"/>
    <property type="match status" value="1"/>
</dbReference>
<reference evidence="4" key="1">
    <citation type="submission" date="2015-06" db="EMBL/GenBank/DDBJ databases">
        <authorList>
            <person name="Hoefler B.C."/>
            <person name="Straight P.D."/>
        </authorList>
    </citation>
    <scope>NUCLEOTIDE SEQUENCE</scope>
</reference>
<dbReference type="PANTHER" id="PTHR24366">
    <property type="entry name" value="IG(IMMUNOGLOBULIN) AND LRR(LEUCINE RICH REPEAT) DOMAINS"/>
    <property type="match status" value="1"/>
</dbReference>
<evidence type="ECO:0000256" key="3">
    <source>
        <dbReference type="SAM" id="SignalP"/>
    </source>
</evidence>
<name>A0A0K8W177_BACLA</name>